<evidence type="ECO:0000313" key="3">
    <source>
        <dbReference type="Proteomes" id="UP000001903"/>
    </source>
</evidence>
<dbReference type="RefSeq" id="WP_012941632.1">
    <property type="nucleotide sequence ID" value="NC_013743.1"/>
</dbReference>
<keyword evidence="3" id="KW-1185">Reference proteome</keyword>
<keyword evidence="1" id="KW-0812">Transmembrane</keyword>
<dbReference type="KEGG" id="htu:Htur_0409"/>
<dbReference type="OrthoDB" id="221164at2157"/>
<keyword evidence="1" id="KW-1133">Transmembrane helix</keyword>
<proteinExistence type="predicted"/>
<feature type="transmembrane region" description="Helical" evidence="1">
    <location>
        <begin position="70"/>
        <end position="88"/>
    </location>
</feature>
<protein>
    <submittedName>
        <fullName evidence="2">Uncharacterized protein</fullName>
    </submittedName>
</protein>
<organism evidence="2 3">
    <name type="scientific">Haloterrigena turkmenica (strain ATCC 51198 / DSM 5511 / JCM 9101 / NCIMB 13204 / VKM B-1734 / 4k)</name>
    <name type="common">Halococcus turkmenicus</name>
    <dbReference type="NCBI Taxonomy" id="543526"/>
    <lineage>
        <taxon>Archaea</taxon>
        <taxon>Methanobacteriati</taxon>
        <taxon>Methanobacteriota</taxon>
        <taxon>Stenosarchaea group</taxon>
        <taxon>Halobacteria</taxon>
        <taxon>Halobacteriales</taxon>
        <taxon>Natrialbaceae</taxon>
        <taxon>Haloterrigena</taxon>
    </lineage>
</organism>
<dbReference type="Pfam" id="PF24365">
    <property type="entry name" value="DUF7521"/>
    <property type="match status" value="1"/>
</dbReference>
<evidence type="ECO:0000256" key="1">
    <source>
        <dbReference type="SAM" id="Phobius"/>
    </source>
</evidence>
<feature type="transmembrane region" description="Helical" evidence="1">
    <location>
        <begin position="38"/>
        <end position="58"/>
    </location>
</feature>
<accession>D2RV16</accession>
<dbReference type="HOGENOM" id="CLU_159082_0_1_2"/>
<dbReference type="eggNOG" id="arCOG03916">
    <property type="taxonomic scope" value="Archaea"/>
</dbReference>
<gene>
    <name evidence="2" type="ordered locus">Htur_0409</name>
</gene>
<keyword evidence="1" id="KW-0472">Membrane</keyword>
<reference evidence="2 3" key="1">
    <citation type="journal article" date="2010" name="Stand. Genomic Sci.">
        <title>Complete genome sequence of Haloterrigena turkmenica type strain (4k).</title>
        <authorList>
            <person name="Saunders E."/>
            <person name="Tindall B.J."/>
            <person name="Fahnrich R."/>
            <person name="Lapidus A."/>
            <person name="Copeland A."/>
            <person name="Del Rio T.G."/>
            <person name="Lucas S."/>
            <person name="Chen F."/>
            <person name="Tice H."/>
            <person name="Cheng J.F."/>
            <person name="Han C."/>
            <person name="Detter J.C."/>
            <person name="Bruce D."/>
            <person name="Goodwin L."/>
            <person name="Chain P."/>
            <person name="Pitluck S."/>
            <person name="Pati A."/>
            <person name="Ivanova N."/>
            <person name="Mavromatis K."/>
            <person name="Chen A."/>
            <person name="Palaniappan K."/>
            <person name="Land M."/>
            <person name="Hauser L."/>
            <person name="Chang Y.J."/>
            <person name="Jeffries C.D."/>
            <person name="Brettin T."/>
            <person name="Rohde M."/>
            <person name="Goker M."/>
            <person name="Bristow J."/>
            <person name="Eisen J.A."/>
            <person name="Markowitz V."/>
            <person name="Hugenholtz P."/>
            <person name="Klenk H.P."/>
            <person name="Kyrpides N.C."/>
        </authorList>
    </citation>
    <scope>NUCLEOTIDE SEQUENCE [LARGE SCALE GENOMIC DNA]</scope>
    <source>
        <strain evidence="3">ATCC 51198 / DSM 5511 / JCM 9101 / NCIMB 13204 / VKM B-1734 / 4k</strain>
    </source>
</reference>
<dbReference type="InterPro" id="IPR055943">
    <property type="entry name" value="DUF7521"/>
</dbReference>
<dbReference type="EMBL" id="CP001860">
    <property type="protein sequence ID" value="ADB59309.1"/>
    <property type="molecule type" value="Genomic_DNA"/>
</dbReference>
<sequence length="95" mass="10102">MTLESITAVASALTAVVGLFVAYLAYRGYRRNDSRTMRALAFGIVCIAVVPYVILYLADPSLGLTDAQGLLAITLSHTVGLAAIYRTFDRGSSDA</sequence>
<evidence type="ECO:0000313" key="2">
    <source>
        <dbReference type="EMBL" id="ADB59309.1"/>
    </source>
</evidence>
<dbReference type="STRING" id="543526.Htur_0409"/>
<dbReference type="GeneID" id="8740976"/>
<dbReference type="Proteomes" id="UP000001903">
    <property type="component" value="Chromosome"/>
</dbReference>
<dbReference type="AlphaFoldDB" id="D2RV16"/>
<feature type="transmembrane region" description="Helical" evidence="1">
    <location>
        <begin position="6"/>
        <end position="26"/>
    </location>
</feature>
<name>D2RV16_HALTV</name>